<keyword evidence="9" id="KW-1185">Reference proteome</keyword>
<comment type="caution">
    <text evidence="8">The sequence shown here is derived from an EMBL/GenBank/DDBJ whole genome shotgun (WGS) entry which is preliminary data.</text>
</comment>
<dbReference type="InterPro" id="IPR013525">
    <property type="entry name" value="ABC2_TM"/>
</dbReference>
<gene>
    <name evidence="8" type="ORF">Agub_g74</name>
</gene>
<evidence type="ECO:0000259" key="7">
    <source>
        <dbReference type="Pfam" id="PF01061"/>
    </source>
</evidence>
<evidence type="ECO:0000256" key="3">
    <source>
        <dbReference type="ARBA" id="ARBA00022692"/>
    </source>
</evidence>
<keyword evidence="2" id="KW-0813">Transport</keyword>
<feature type="domain" description="ABC-2 type transporter transmembrane" evidence="7">
    <location>
        <begin position="1"/>
        <end position="144"/>
    </location>
</feature>
<protein>
    <recommendedName>
        <fullName evidence="7">ABC-2 type transporter transmembrane domain-containing protein</fullName>
    </recommendedName>
</protein>
<dbReference type="EMBL" id="BMAR01000001">
    <property type="protein sequence ID" value="GFR39612.1"/>
    <property type="molecule type" value="Genomic_DNA"/>
</dbReference>
<dbReference type="GO" id="GO:0140359">
    <property type="term" value="F:ABC-type transporter activity"/>
    <property type="evidence" value="ECO:0007669"/>
    <property type="project" value="InterPro"/>
</dbReference>
<dbReference type="Pfam" id="PF01061">
    <property type="entry name" value="ABC2_membrane"/>
    <property type="match status" value="1"/>
</dbReference>
<organism evidence="8 9">
    <name type="scientific">Astrephomene gubernaculifera</name>
    <dbReference type="NCBI Taxonomy" id="47775"/>
    <lineage>
        <taxon>Eukaryota</taxon>
        <taxon>Viridiplantae</taxon>
        <taxon>Chlorophyta</taxon>
        <taxon>core chlorophytes</taxon>
        <taxon>Chlorophyceae</taxon>
        <taxon>CS clade</taxon>
        <taxon>Chlamydomonadales</taxon>
        <taxon>Astrephomenaceae</taxon>
        <taxon>Astrephomene</taxon>
    </lineage>
</organism>
<dbReference type="AlphaFoldDB" id="A0AAD3DFV2"/>
<evidence type="ECO:0000256" key="5">
    <source>
        <dbReference type="ARBA" id="ARBA00023136"/>
    </source>
</evidence>
<comment type="subcellular location">
    <subcellularLocation>
        <location evidence="1">Membrane</location>
        <topology evidence="1">Multi-pass membrane protein</topology>
    </subcellularLocation>
</comment>
<name>A0AAD3DFV2_9CHLO</name>
<proteinExistence type="predicted"/>
<evidence type="ECO:0000256" key="6">
    <source>
        <dbReference type="SAM" id="Phobius"/>
    </source>
</evidence>
<feature type="transmembrane region" description="Helical" evidence="6">
    <location>
        <begin position="68"/>
        <end position="87"/>
    </location>
</feature>
<keyword evidence="3 6" id="KW-0812">Transmembrane</keyword>
<dbReference type="Proteomes" id="UP001054857">
    <property type="component" value="Unassembled WGS sequence"/>
</dbReference>
<feature type="transmembrane region" description="Helical" evidence="6">
    <location>
        <begin position="123"/>
        <end position="145"/>
    </location>
</feature>
<evidence type="ECO:0000256" key="2">
    <source>
        <dbReference type="ARBA" id="ARBA00022448"/>
    </source>
</evidence>
<feature type="transmembrane region" description="Helical" evidence="6">
    <location>
        <begin position="179"/>
        <end position="199"/>
    </location>
</feature>
<accession>A0AAD3DFV2</accession>
<evidence type="ECO:0000313" key="9">
    <source>
        <dbReference type="Proteomes" id="UP001054857"/>
    </source>
</evidence>
<evidence type="ECO:0000313" key="8">
    <source>
        <dbReference type="EMBL" id="GFR39612.1"/>
    </source>
</evidence>
<evidence type="ECO:0000256" key="1">
    <source>
        <dbReference type="ARBA" id="ARBA00004141"/>
    </source>
</evidence>
<keyword evidence="5 6" id="KW-0472">Membrane</keyword>
<keyword evidence="4 6" id="KW-1133">Transmembrane helix</keyword>
<reference evidence="8 9" key="1">
    <citation type="journal article" date="2021" name="Sci. Rep.">
        <title>Genome sequencing of the multicellular alga Astrephomene provides insights into convergent evolution of germ-soma differentiation.</title>
        <authorList>
            <person name="Yamashita S."/>
            <person name="Yamamoto K."/>
            <person name="Matsuzaki R."/>
            <person name="Suzuki S."/>
            <person name="Yamaguchi H."/>
            <person name="Hirooka S."/>
            <person name="Minakuchi Y."/>
            <person name="Miyagishima S."/>
            <person name="Kawachi M."/>
            <person name="Toyoda A."/>
            <person name="Nozaki H."/>
        </authorList>
    </citation>
    <scope>NUCLEOTIDE SEQUENCE [LARGE SCALE GENOMIC DNA]</scope>
    <source>
        <strain evidence="8 9">NIES-4017</strain>
    </source>
</reference>
<dbReference type="GO" id="GO:0016020">
    <property type="term" value="C:membrane"/>
    <property type="evidence" value="ECO:0007669"/>
    <property type="project" value="UniProtKB-SubCell"/>
</dbReference>
<feature type="transmembrane region" description="Helical" evidence="6">
    <location>
        <begin position="93"/>
        <end position="116"/>
    </location>
</feature>
<sequence length="207" mass="23919">MMMVMPAAASERPVFYRERASGMYGGAVFAAAQGMAELPFLFVQSVLYVVILYGMIQFEFTGTKILWFWLYMWLDLMYFTYMGMGVMNATPNLPAATASGSFFILLWMLFCGFLIYRKNIKPWYIWAYYFNPMTFIIYGCVTTQLGDITDGFISVGDSTTTIAQYINDTFSYEYDMRGYIVLILLGFIAAFRGLSYLGYTRMNFQRR</sequence>
<feature type="transmembrane region" description="Helical" evidence="6">
    <location>
        <begin position="38"/>
        <end position="56"/>
    </location>
</feature>
<dbReference type="GO" id="GO:0071944">
    <property type="term" value="C:cell periphery"/>
    <property type="evidence" value="ECO:0007669"/>
    <property type="project" value="UniProtKB-ARBA"/>
</dbReference>
<evidence type="ECO:0000256" key="4">
    <source>
        <dbReference type="ARBA" id="ARBA00022989"/>
    </source>
</evidence>
<dbReference type="PANTHER" id="PTHR19241">
    <property type="entry name" value="ATP-BINDING CASSETTE TRANSPORTER"/>
    <property type="match status" value="1"/>
</dbReference>